<protein>
    <recommendedName>
        <fullName evidence="5">Phosphoserine phosphatase</fullName>
    </recommendedName>
</protein>
<reference evidence="4" key="1">
    <citation type="journal article" date="2015" name="Proc. Natl. Acad. Sci. U.S.A.">
        <title>Networks of energetic and metabolic interactions define dynamics in microbial communities.</title>
        <authorList>
            <person name="Embree M."/>
            <person name="Liu J.K."/>
            <person name="Al-Bassam M.M."/>
            <person name="Zengler K."/>
        </authorList>
    </citation>
    <scope>NUCLEOTIDE SEQUENCE</scope>
</reference>
<dbReference type="PANTHER" id="PTHR43344">
    <property type="entry name" value="PHOSPHOSERINE PHOSPHATASE"/>
    <property type="match status" value="1"/>
</dbReference>
<comment type="caution">
    <text evidence="4">The sequence shown here is derived from an EMBL/GenBank/DDBJ whole genome shotgun (WGS) entry which is preliminary data.</text>
</comment>
<accession>A0A0W8E3R1</accession>
<dbReference type="SUPFAM" id="SSF56784">
    <property type="entry name" value="HAD-like"/>
    <property type="match status" value="1"/>
</dbReference>
<evidence type="ECO:0000256" key="1">
    <source>
        <dbReference type="ARBA" id="ARBA00022723"/>
    </source>
</evidence>
<dbReference type="InterPro" id="IPR023214">
    <property type="entry name" value="HAD_sf"/>
</dbReference>
<evidence type="ECO:0000256" key="2">
    <source>
        <dbReference type="ARBA" id="ARBA00022801"/>
    </source>
</evidence>
<dbReference type="Gene3D" id="1.20.1440.100">
    <property type="entry name" value="SG protein - dephosphorylation function"/>
    <property type="match status" value="1"/>
</dbReference>
<dbReference type="NCBIfam" id="TIGR01488">
    <property type="entry name" value="HAD-SF-IB"/>
    <property type="match status" value="1"/>
</dbReference>
<dbReference type="AlphaFoldDB" id="A0A0W8E3R1"/>
<name>A0A0W8E3R1_9ZZZZ</name>
<dbReference type="Gene3D" id="3.40.50.1000">
    <property type="entry name" value="HAD superfamily/HAD-like"/>
    <property type="match status" value="1"/>
</dbReference>
<keyword evidence="1" id="KW-0479">Metal-binding</keyword>
<dbReference type="GO" id="GO:0046872">
    <property type="term" value="F:metal ion binding"/>
    <property type="evidence" value="ECO:0007669"/>
    <property type="project" value="UniProtKB-KW"/>
</dbReference>
<dbReference type="GO" id="GO:0016787">
    <property type="term" value="F:hydrolase activity"/>
    <property type="evidence" value="ECO:0007669"/>
    <property type="project" value="UniProtKB-KW"/>
</dbReference>
<evidence type="ECO:0000256" key="3">
    <source>
        <dbReference type="ARBA" id="ARBA00022842"/>
    </source>
</evidence>
<keyword evidence="2" id="KW-0378">Hydrolase</keyword>
<gene>
    <name evidence="4" type="ORF">ASZ90_019395</name>
</gene>
<evidence type="ECO:0000313" key="4">
    <source>
        <dbReference type="EMBL" id="KUG03296.1"/>
    </source>
</evidence>
<evidence type="ECO:0008006" key="5">
    <source>
        <dbReference type="Google" id="ProtNLM"/>
    </source>
</evidence>
<dbReference type="InterPro" id="IPR036412">
    <property type="entry name" value="HAD-like_sf"/>
</dbReference>
<sequence length="223" mass="25807">MRLAIFDFDGTLFLRDTLPFLGEEWVRQGRPRGRYIKTYLSIMPILILYKMGLVSRAKMKYQAMKKFQKMFVKMSEGQVKEFFQQSYPALTRYYNPEVLAEIKRAKSEGFHLVLLSGAYALLLDLVAEDLEIDTVIGAELFFENENIDYSREISFVDGENKLALLQEMILGQEVDWKSSRSYGDSYDDLLVLEIAGEAVAVNPENRLLDHAQDNDWRVIKFGC</sequence>
<dbReference type="EMBL" id="LNQE01001888">
    <property type="protein sequence ID" value="KUG03296.1"/>
    <property type="molecule type" value="Genomic_DNA"/>
</dbReference>
<keyword evidence="3" id="KW-0460">Magnesium</keyword>
<proteinExistence type="predicted"/>
<dbReference type="Pfam" id="PF12710">
    <property type="entry name" value="HAD"/>
    <property type="match status" value="1"/>
</dbReference>
<dbReference type="InterPro" id="IPR050582">
    <property type="entry name" value="HAD-like_SerB"/>
</dbReference>
<organism evidence="4">
    <name type="scientific">hydrocarbon metagenome</name>
    <dbReference type="NCBI Taxonomy" id="938273"/>
    <lineage>
        <taxon>unclassified sequences</taxon>
        <taxon>metagenomes</taxon>
        <taxon>ecological metagenomes</taxon>
    </lineage>
</organism>
<dbReference type="PANTHER" id="PTHR43344:SF13">
    <property type="entry name" value="PHOSPHATASE RV3661-RELATED"/>
    <property type="match status" value="1"/>
</dbReference>